<dbReference type="EMBL" id="GL945440">
    <property type="protein sequence ID" value="EGO20644.1"/>
    <property type="molecule type" value="Genomic_DNA"/>
</dbReference>
<feature type="non-terminal residue" evidence="2">
    <location>
        <position position="63"/>
    </location>
</feature>
<sequence>MPAALTQNCPTIRQQLDKTVENIFHQLIHRCRTVSNDDDDDNNEDNLSIHSSASLSDQSISSA</sequence>
<name>F8P888_SERL9</name>
<accession>F8P888</accession>
<reference evidence="2" key="1">
    <citation type="submission" date="2011-04" db="EMBL/GenBank/DDBJ databases">
        <title>Evolution of plant cell wall degrading machinery underlies the functional diversity of forest fungi.</title>
        <authorList>
            <consortium name="US DOE Joint Genome Institute (JGI-PGF)"/>
            <person name="Eastwood D.C."/>
            <person name="Floudas D."/>
            <person name="Binder M."/>
            <person name="Majcherczyk A."/>
            <person name="Schneider P."/>
            <person name="Aerts A."/>
            <person name="Asiegbu F.O."/>
            <person name="Baker S.E."/>
            <person name="Barry K."/>
            <person name="Bendiksby M."/>
            <person name="Blumentritt M."/>
            <person name="Coutinho P.M."/>
            <person name="Cullen D."/>
            <person name="Cullen D."/>
            <person name="Gathman A."/>
            <person name="Goodell B."/>
            <person name="Henrissat B."/>
            <person name="Ihrmark K."/>
            <person name="Kauserud H."/>
            <person name="Kohler A."/>
            <person name="LaButti K."/>
            <person name="Lapidus A."/>
            <person name="Lavin J.L."/>
            <person name="Lee Y.-H."/>
            <person name="Lindquist E."/>
            <person name="Lilly W."/>
            <person name="Lucas S."/>
            <person name="Morin E."/>
            <person name="Murat C."/>
            <person name="Oguiza J.A."/>
            <person name="Park J."/>
            <person name="Pisabarro A.G."/>
            <person name="Riley R."/>
            <person name="Rosling A."/>
            <person name="Salamov A."/>
            <person name="Schmidt O."/>
            <person name="Schmutz J."/>
            <person name="Skrede I."/>
            <person name="Stenlid J."/>
            <person name="Wiebenga A."/>
            <person name="Xie X."/>
            <person name="Kues U."/>
            <person name="Hibbett D.S."/>
            <person name="Hoffmeister D."/>
            <person name="Hogberg N."/>
            <person name="Martin F."/>
            <person name="Grigoriev I.V."/>
            <person name="Watkinson S.C."/>
        </authorList>
    </citation>
    <scope>NUCLEOTIDE SEQUENCE</scope>
    <source>
        <strain evidence="2">S7.9</strain>
    </source>
</reference>
<gene>
    <name evidence="2" type="ORF">SERLADRAFT_399727</name>
</gene>
<dbReference type="GeneID" id="18811970"/>
<dbReference type="AlphaFoldDB" id="F8P888"/>
<protein>
    <submittedName>
        <fullName evidence="2">Uncharacterized protein</fullName>
    </submittedName>
</protein>
<organism>
    <name type="scientific">Serpula lacrymans var. lacrymans (strain S7.9)</name>
    <name type="common">Dry rot fungus</name>
    <dbReference type="NCBI Taxonomy" id="578457"/>
    <lineage>
        <taxon>Eukaryota</taxon>
        <taxon>Fungi</taxon>
        <taxon>Dikarya</taxon>
        <taxon>Basidiomycota</taxon>
        <taxon>Agaricomycotina</taxon>
        <taxon>Agaricomycetes</taxon>
        <taxon>Agaricomycetidae</taxon>
        <taxon>Boletales</taxon>
        <taxon>Coniophorineae</taxon>
        <taxon>Serpulaceae</taxon>
        <taxon>Serpula</taxon>
    </lineage>
</organism>
<dbReference type="Proteomes" id="UP000008064">
    <property type="component" value="Unassembled WGS sequence"/>
</dbReference>
<feature type="compositionally biased region" description="Low complexity" evidence="1">
    <location>
        <begin position="45"/>
        <end position="63"/>
    </location>
</feature>
<feature type="region of interest" description="Disordered" evidence="1">
    <location>
        <begin position="34"/>
        <end position="63"/>
    </location>
</feature>
<dbReference type="RefSeq" id="XP_007322610.1">
    <property type="nucleotide sequence ID" value="XM_007322548.1"/>
</dbReference>
<evidence type="ECO:0000313" key="2">
    <source>
        <dbReference type="EMBL" id="EGO20644.1"/>
    </source>
</evidence>
<proteinExistence type="predicted"/>
<dbReference type="HOGENOM" id="CLU_2892226_0_0_1"/>
<evidence type="ECO:0000256" key="1">
    <source>
        <dbReference type="SAM" id="MobiDB-lite"/>
    </source>
</evidence>
<dbReference type="KEGG" id="sla:SERLADRAFT_399727"/>